<evidence type="ECO:0000256" key="1">
    <source>
        <dbReference type="SAM" id="Phobius"/>
    </source>
</evidence>
<keyword evidence="3" id="KW-1185">Reference proteome</keyword>
<protein>
    <recommendedName>
        <fullName evidence="4">TrbC/VIRB2 family protein</fullName>
    </recommendedName>
</protein>
<evidence type="ECO:0008006" key="4">
    <source>
        <dbReference type="Google" id="ProtNLM"/>
    </source>
</evidence>
<organism evidence="2 3">
    <name type="scientific">Edaphobacter aggregans</name>
    <dbReference type="NCBI Taxonomy" id="570835"/>
    <lineage>
        <taxon>Bacteria</taxon>
        <taxon>Pseudomonadati</taxon>
        <taxon>Acidobacteriota</taxon>
        <taxon>Terriglobia</taxon>
        <taxon>Terriglobales</taxon>
        <taxon>Acidobacteriaceae</taxon>
        <taxon>Edaphobacter</taxon>
    </lineage>
</organism>
<keyword evidence="1" id="KW-0472">Membrane</keyword>
<comment type="caution">
    <text evidence="2">The sequence shown here is derived from an EMBL/GenBank/DDBJ whole genome shotgun (WGS) entry which is preliminary data.</text>
</comment>
<dbReference type="EMBL" id="RSDW01000001">
    <property type="protein sequence ID" value="RSL18572.1"/>
    <property type="molecule type" value="Genomic_DNA"/>
</dbReference>
<dbReference type="OrthoDB" id="117684at2"/>
<evidence type="ECO:0000313" key="2">
    <source>
        <dbReference type="EMBL" id="RSL18572.1"/>
    </source>
</evidence>
<accession>A0A3R9R5M9</accession>
<dbReference type="AlphaFoldDB" id="A0A3R9R5M9"/>
<gene>
    <name evidence="2" type="ORF">EDE15_4162</name>
</gene>
<proteinExistence type="predicted"/>
<name>A0A3R9R5M9_9BACT</name>
<dbReference type="RefSeq" id="WP_125486919.1">
    <property type="nucleotide sequence ID" value="NZ_RSDW01000001.1"/>
</dbReference>
<keyword evidence="1" id="KW-0812">Transmembrane</keyword>
<evidence type="ECO:0000313" key="3">
    <source>
        <dbReference type="Proteomes" id="UP000269669"/>
    </source>
</evidence>
<sequence>MLILFRQSRAAIARRLGRFSQQLMFLLTISFVGAACLAPAGVMAQNLGTTPAVGQAVQGQTASQPEGAFLNVVNWIGNVICPVGAGLAVVGTIIMWRSGRSWLPAAATAGGLLAVSGITRLIEYFIQNGQAVG</sequence>
<reference evidence="2 3" key="1">
    <citation type="submission" date="2018-12" db="EMBL/GenBank/DDBJ databases">
        <title>Sequencing of bacterial isolates from soil warming experiment in Harvard Forest, Massachusetts, USA.</title>
        <authorList>
            <person name="Deangelis K."/>
        </authorList>
    </citation>
    <scope>NUCLEOTIDE SEQUENCE [LARGE SCALE GENOMIC DNA]</scope>
    <source>
        <strain evidence="2 3">EB153</strain>
    </source>
</reference>
<keyword evidence="1" id="KW-1133">Transmembrane helix</keyword>
<dbReference type="Proteomes" id="UP000269669">
    <property type="component" value="Unassembled WGS sequence"/>
</dbReference>
<feature type="transmembrane region" description="Helical" evidence="1">
    <location>
        <begin position="68"/>
        <end position="90"/>
    </location>
</feature>
<feature type="transmembrane region" description="Helical" evidence="1">
    <location>
        <begin position="102"/>
        <end position="122"/>
    </location>
</feature>